<dbReference type="Gene3D" id="1.20.1250.20">
    <property type="entry name" value="MFS general substrate transporter like domains"/>
    <property type="match status" value="1"/>
</dbReference>
<reference evidence="9" key="1">
    <citation type="submission" date="2020-11" db="EMBL/GenBank/DDBJ databases">
        <title>Halonatronomonas betainensis gen. nov., sp. nov. a novel haloalkaliphilic representative of the family Halanaerobiacae capable of betaine degradation.</title>
        <authorList>
            <person name="Boltyanskaya Y."/>
            <person name="Kevbrin V."/>
            <person name="Detkova E."/>
            <person name="Grouzdev D.S."/>
            <person name="Koziaeva V."/>
            <person name="Zhilina T."/>
        </authorList>
    </citation>
    <scope>NUCLEOTIDE SEQUENCE</scope>
    <source>
        <strain evidence="9">Z-7014</strain>
    </source>
</reference>
<evidence type="ECO:0000256" key="2">
    <source>
        <dbReference type="ARBA" id="ARBA00022448"/>
    </source>
</evidence>
<feature type="transmembrane region" description="Helical" evidence="7">
    <location>
        <begin position="43"/>
        <end position="62"/>
    </location>
</feature>
<comment type="subcellular location">
    <subcellularLocation>
        <location evidence="1">Cell membrane</location>
        <topology evidence="1">Multi-pass membrane protein</topology>
    </subcellularLocation>
</comment>
<dbReference type="PANTHER" id="PTHR43124:SF3">
    <property type="entry name" value="CHLORAMPHENICOL EFFLUX PUMP RV0191"/>
    <property type="match status" value="1"/>
</dbReference>
<dbReference type="InterPro" id="IPR050189">
    <property type="entry name" value="MFS_Efflux_Transporters"/>
</dbReference>
<dbReference type="SUPFAM" id="SSF103473">
    <property type="entry name" value="MFS general substrate transporter"/>
    <property type="match status" value="1"/>
</dbReference>
<name>A0A931AT96_9FIRM</name>
<dbReference type="GO" id="GO:0022857">
    <property type="term" value="F:transmembrane transporter activity"/>
    <property type="evidence" value="ECO:0007669"/>
    <property type="project" value="InterPro"/>
</dbReference>
<dbReference type="PROSITE" id="PS50850">
    <property type="entry name" value="MFS"/>
    <property type="match status" value="1"/>
</dbReference>
<dbReference type="PANTHER" id="PTHR43124">
    <property type="entry name" value="PURINE EFFLUX PUMP PBUE"/>
    <property type="match status" value="1"/>
</dbReference>
<dbReference type="Proteomes" id="UP000621436">
    <property type="component" value="Unassembled WGS sequence"/>
</dbReference>
<dbReference type="EMBL" id="JADPIE010000007">
    <property type="protein sequence ID" value="MBF8437749.1"/>
    <property type="molecule type" value="Genomic_DNA"/>
</dbReference>
<keyword evidence="5 7" id="KW-1133">Transmembrane helix</keyword>
<feature type="transmembrane region" description="Helical" evidence="7">
    <location>
        <begin position="359"/>
        <end position="381"/>
    </location>
</feature>
<dbReference type="InterPro" id="IPR036259">
    <property type="entry name" value="MFS_trans_sf"/>
</dbReference>
<gene>
    <name evidence="9" type="ORF">I0Q91_11695</name>
</gene>
<evidence type="ECO:0000256" key="4">
    <source>
        <dbReference type="ARBA" id="ARBA00022692"/>
    </source>
</evidence>
<dbReference type="GO" id="GO:0005886">
    <property type="term" value="C:plasma membrane"/>
    <property type="evidence" value="ECO:0007669"/>
    <property type="project" value="UniProtKB-SubCell"/>
</dbReference>
<keyword evidence="6 7" id="KW-0472">Membrane</keyword>
<protein>
    <submittedName>
        <fullName evidence="9">MFS transporter</fullName>
    </submittedName>
</protein>
<sequence>MEELEKREVIALFIANSFLFFFQGITKYIYVPLVTPIENSFEVGSTEAGLLITLVYLGYALARFPSGILADIFGCPKVIAGTGILMSGSLLLVGISPNFLAMAIFSFIMGASTGLYVTAGYSYSVILGQDRFETVSTALLETFGGISGLVAPLFVVLIWETLGLPISALFFIMAAGALLASLIFIWLAKKNNLLDAESRQQGGATGKSASLADVWPKVKGTVAILKEPAINRFIIWSTLVGGFGAFAIKGFESFIPSFLHNLGGYSFSNANQLFAIVAISGLITKMAVAWAADKFGSKRILFVFYIFNFSLFFYLTTAPGHIGVIATLILFGITFKSHNTVINSYVLKVMPKEYQGTGFGLFSTLYTAIYSAGAVFTGFIADQTGSLVIGMRAAVIGVVIAFVCLALFRVFVKIQKLKAAGGRP</sequence>
<keyword evidence="2" id="KW-0813">Transport</keyword>
<evidence type="ECO:0000313" key="9">
    <source>
        <dbReference type="EMBL" id="MBF8437749.1"/>
    </source>
</evidence>
<evidence type="ECO:0000256" key="1">
    <source>
        <dbReference type="ARBA" id="ARBA00004651"/>
    </source>
</evidence>
<evidence type="ECO:0000256" key="7">
    <source>
        <dbReference type="SAM" id="Phobius"/>
    </source>
</evidence>
<evidence type="ECO:0000256" key="3">
    <source>
        <dbReference type="ARBA" id="ARBA00022475"/>
    </source>
</evidence>
<dbReference type="Pfam" id="PF07690">
    <property type="entry name" value="MFS_1"/>
    <property type="match status" value="1"/>
</dbReference>
<feature type="transmembrane region" description="Helical" evidence="7">
    <location>
        <begin position="74"/>
        <end position="93"/>
    </location>
</feature>
<organism evidence="9 10">
    <name type="scientific">Halonatronomonas betaini</name>
    <dbReference type="NCBI Taxonomy" id="2778430"/>
    <lineage>
        <taxon>Bacteria</taxon>
        <taxon>Bacillati</taxon>
        <taxon>Bacillota</taxon>
        <taxon>Clostridia</taxon>
        <taxon>Halanaerobiales</taxon>
        <taxon>Halarsenatibacteraceae</taxon>
        <taxon>Halonatronomonas</taxon>
    </lineage>
</organism>
<proteinExistence type="predicted"/>
<dbReference type="PRINTS" id="PR01036">
    <property type="entry name" value="TCRTETB"/>
</dbReference>
<dbReference type="InterPro" id="IPR011701">
    <property type="entry name" value="MFS"/>
</dbReference>
<feature type="transmembrane region" description="Helical" evidence="7">
    <location>
        <begin position="271"/>
        <end position="292"/>
    </location>
</feature>
<feature type="transmembrane region" description="Helical" evidence="7">
    <location>
        <begin position="387"/>
        <end position="408"/>
    </location>
</feature>
<keyword evidence="3" id="KW-1003">Cell membrane</keyword>
<feature type="transmembrane region" description="Helical" evidence="7">
    <location>
        <begin position="165"/>
        <end position="188"/>
    </location>
</feature>
<dbReference type="RefSeq" id="WP_270454757.1">
    <property type="nucleotide sequence ID" value="NZ_JADPIE010000007.1"/>
</dbReference>
<accession>A0A931AT96</accession>
<feature type="transmembrane region" description="Helical" evidence="7">
    <location>
        <begin position="322"/>
        <end position="347"/>
    </location>
</feature>
<feature type="transmembrane region" description="Helical" evidence="7">
    <location>
        <begin position="299"/>
        <end position="316"/>
    </location>
</feature>
<evidence type="ECO:0000256" key="6">
    <source>
        <dbReference type="ARBA" id="ARBA00023136"/>
    </source>
</evidence>
<dbReference type="InterPro" id="IPR020846">
    <property type="entry name" value="MFS_dom"/>
</dbReference>
<feature type="transmembrane region" description="Helical" evidence="7">
    <location>
        <begin position="138"/>
        <end position="159"/>
    </location>
</feature>
<evidence type="ECO:0000256" key="5">
    <source>
        <dbReference type="ARBA" id="ARBA00022989"/>
    </source>
</evidence>
<feature type="transmembrane region" description="Helical" evidence="7">
    <location>
        <begin position="99"/>
        <end position="126"/>
    </location>
</feature>
<keyword evidence="10" id="KW-1185">Reference proteome</keyword>
<comment type="caution">
    <text evidence="9">The sequence shown here is derived from an EMBL/GenBank/DDBJ whole genome shotgun (WGS) entry which is preliminary data.</text>
</comment>
<evidence type="ECO:0000259" key="8">
    <source>
        <dbReference type="PROSITE" id="PS50850"/>
    </source>
</evidence>
<feature type="transmembrane region" description="Helical" evidence="7">
    <location>
        <begin position="9"/>
        <end position="31"/>
    </location>
</feature>
<keyword evidence="4 7" id="KW-0812">Transmembrane</keyword>
<dbReference type="AlphaFoldDB" id="A0A931AT96"/>
<evidence type="ECO:0000313" key="10">
    <source>
        <dbReference type="Proteomes" id="UP000621436"/>
    </source>
</evidence>
<feature type="transmembrane region" description="Helical" evidence="7">
    <location>
        <begin position="233"/>
        <end position="251"/>
    </location>
</feature>
<feature type="domain" description="Major facilitator superfamily (MFS) profile" evidence="8">
    <location>
        <begin position="12"/>
        <end position="409"/>
    </location>
</feature>